<gene>
    <name evidence="1" type="ORF">PTZ04_18135</name>
</gene>
<reference evidence="1 2" key="1">
    <citation type="submission" date="2023-02" db="EMBL/GenBank/DDBJ databases">
        <title>Comparative genome analysis of Eubacterium limosum species.</title>
        <authorList>
            <person name="Bak J.E."/>
        </authorList>
    </citation>
    <scope>NUCLEOTIDE SEQUENCE [LARGE SCALE GENOMIC DNA]</scope>
    <source>
        <strain evidence="1 2">KGMB01548</strain>
    </source>
</reference>
<evidence type="ECO:0000313" key="1">
    <source>
        <dbReference type="EMBL" id="MDE1472178.1"/>
    </source>
</evidence>
<name>A0ABT5UU32_EUBLI</name>
<proteinExistence type="predicted"/>
<keyword evidence="2" id="KW-1185">Reference proteome</keyword>
<sequence length="69" mass="8007">MLVLGINKILKWCQITSGGRTYTCPIKVTDGEIFFLFKKEWHKATQFASEHMVELVQEDGNVFSRPFKN</sequence>
<accession>A0ABT5UU32</accession>
<comment type="caution">
    <text evidence="1">The sequence shown here is derived from an EMBL/GenBank/DDBJ whole genome shotgun (WGS) entry which is preliminary data.</text>
</comment>
<dbReference type="Proteomes" id="UP001215087">
    <property type="component" value="Unassembled WGS sequence"/>
</dbReference>
<dbReference type="EMBL" id="JAQSVD010000012">
    <property type="protein sequence ID" value="MDE1472178.1"/>
    <property type="molecule type" value="Genomic_DNA"/>
</dbReference>
<organism evidence="1 2">
    <name type="scientific">Eubacterium limosum</name>
    <dbReference type="NCBI Taxonomy" id="1736"/>
    <lineage>
        <taxon>Bacteria</taxon>
        <taxon>Bacillati</taxon>
        <taxon>Bacillota</taxon>
        <taxon>Clostridia</taxon>
        <taxon>Eubacteriales</taxon>
        <taxon>Eubacteriaceae</taxon>
        <taxon>Eubacterium</taxon>
    </lineage>
</organism>
<evidence type="ECO:0000313" key="2">
    <source>
        <dbReference type="Proteomes" id="UP001215087"/>
    </source>
</evidence>
<protein>
    <submittedName>
        <fullName evidence="1">Uncharacterized protein</fullName>
    </submittedName>
</protein>
<dbReference type="RefSeq" id="WP_227209340.1">
    <property type="nucleotide sequence ID" value="NZ_JAJCLO010000024.1"/>
</dbReference>